<dbReference type="Gene3D" id="3.40.190.290">
    <property type="match status" value="1"/>
</dbReference>
<dbReference type="RefSeq" id="WP_010581500.1">
    <property type="nucleotide sequence ID" value="NZ_AHYZ01000197.1"/>
</dbReference>
<dbReference type="Gene3D" id="1.10.10.10">
    <property type="entry name" value="Winged helix-like DNA-binding domain superfamily/Winged helix DNA-binding domain"/>
    <property type="match status" value="1"/>
</dbReference>
<proteinExistence type="inferred from homology"/>
<evidence type="ECO:0000313" key="6">
    <source>
        <dbReference type="EMBL" id="KRM89070.1"/>
    </source>
</evidence>
<keyword evidence="2" id="KW-0805">Transcription regulation</keyword>
<dbReference type="InterPro" id="IPR005119">
    <property type="entry name" value="LysR_subst-bd"/>
</dbReference>
<dbReference type="InterPro" id="IPR000847">
    <property type="entry name" value="LysR_HTH_N"/>
</dbReference>
<keyword evidence="4" id="KW-0804">Transcription</keyword>
<dbReference type="GO" id="GO:0003677">
    <property type="term" value="F:DNA binding"/>
    <property type="evidence" value="ECO:0007669"/>
    <property type="project" value="UniProtKB-KW"/>
</dbReference>
<evidence type="ECO:0000256" key="3">
    <source>
        <dbReference type="ARBA" id="ARBA00023125"/>
    </source>
</evidence>
<dbReference type="STRING" id="1133569.FD21_GL000332"/>
<keyword evidence="3" id="KW-0238">DNA-binding</keyword>
<comment type="caution">
    <text evidence="6">The sequence shown here is derived from an EMBL/GenBank/DDBJ whole genome shotgun (WGS) entry which is preliminary data.</text>
</comment>
<protein>
    <submittedName>
        <fullName evidence="6">LysR family transcriptional regulator</fullName>
    </submittedName>
</protein>
<dbReference type="InterPro" id="IPR036388">
    <property type="entry name" value="WH-like_DNA-bd_sf"/>
</dbReference>
<name>A0A0R2CB81_9LACO</name>
<organism evidence="6 7">
    <name type="scientific">Liquorilactobacillus vini DSM 20605</name>
    <dbReference type="NCBI Taxonomy" id="1133569"/>
    <lineage>
        <taxon>Bacteria</taxon>
        <taxon>Bacillati</taxon>
        <taxon>Bacillota</taxon>
        <taxon>Bacilli</taxon>
        <taxon>Lactobacillales</taxon>
        <taxon>Lactobacillaceae</taxon>
        <taxon>Liquorilactobacillus</taxon>
    </lineage>
</organism>
<accession>A0A0R2CB81</accession>
<dbReference type="PANTHER" id="PTHR30419:SF28">
    <property type="entry name" value="HTH-TYPE TRANSCRIPTIONAL REGULATOR BSDA"/>
    <property type="match status" value="1"/>
</dbReference>
<feature type="domain" description="HTH lysR-type" evidence="5">
    <location>
        <begin position="1"/>
        <end position="60"/>
    </location>
</feature>
<evidence type="ECO:0000256" key="2">
    <source>
        <dbReference type="ARBA" id="ARBA00023015"/>
    </source>
</evidence>
<evidence type="ECO:0000259" key="5">
    <source>
        <dbReference type="PROSITE" id="PS50931"/>
    </source>
</evidence>
<dbReference type="InterPro" id="IPR036390">
    <property type="entry name" value="WH_DNA-bd_sf"/>
</dbReference>
<dbReference type="eggNOG" id="COG0583">
    <property type="taxonomic scope" value="Bacteria"/>
</dbReference>
<evidence type="ECO:0000256" key="4">
    <source>
        <dbReference type="ARBA" id="ARBA00023163"/>
    </source>
</evidence>
<dbReference type="EMBL" id="AYYX01000013">
    <property type="protein sequence ID" value="KRM89070.1"/>
    <property type="molecule type" value="Genomic_DNA"/>
</dbReference>
<dbReference type="AlphaFoldDB" id="A0A0R2CB81"/>
<comment type="similarity">
    <text evidence="1">Belongs to the LysR transcriptional regulatory family.</text>
</comment>
<gene>
    <name evidence="6" type="ORF">FD21_GL000332</name>
</gene>
<dbReference type="OrthoDB" id="9803735at2"/>
<dbReference type="SUPFAM" id="SSF53850">
    <property type="entry name" value="Periplasmic binding protein-like II"/>
    <property type="match status" value="1"/>
</dbReference>
<keyword evidence="7" id="KW-1185">Reference proteome</keyword>
<dbReference type="PROSITE" id="PS50931">
    <property type="entry name" value="HTH_LYSR"/>
    <property type="match status" value="1"/>
</dbReference>
<dbReference type="Proteomes" id="UP000051576">
    <property type="component" value="Unassembled WGS sequence"/>
</dbReference>
<dbReference type="PANTHER" id="PTHR30419">
    <property type="entry name" value="HTH-TYPE TRANSCRIPTIONAL REGULATOR YBHD"/>
    <property type="match status" value="1"/>
</dbReference>
<reference evidence="6 7" key="1">
    <citation type="journal article" date="2015" name="Genome Announc.">
        <title>Expanding the biotechnology potential of lactobacilli through comparative genomics of 213 strains and associated genera.</title>
        <authorList>
            <person name="Sun Z."/>
            <person name="Harris H.M."/>
            <person name="McCann A."/>
            <person name="Guo C."/>
            <person name="Argimon S."/>
            <person name="Zhang W."/>
            <person name="Yang X."/>
            <person name="Jeffery I.B."/>
            <person name="Cooney J.C."/>
            <person name="Kagawa T.F."/>
            <person name="Liu W."/>
            <person name="Song Y."/>
            <person name="Salvetti E."/>
            <person name="Wrobel A."/>
            <person name="Rasinkangas P."/>
            <person name="Parkhill J."/>
            <person name="Rea M.C."/>
            <person name="O'Sullivan O."/>
            <person name="Ritari J."/>
            <person name="Douillard F.P."/>
            <person name="Paul Ross R."/>
            <person name="Yang R."/>
            <person name="Briner A.E."/>
            <person name="Felis G.E."/>
            <person name="de Vos W.M."/>
            <person name="Barrangou R."/>
            <person name="Klaenhammer T.R."/>
            <person name="Caufield P.W."/>
            <person name="Cui Y."/>
            <person name="Zhang H."/>
            <person name="O'Toole P.W."/>
        </authorList>
    </citation>
    <scope>NUCLEOTIDE SEQUENCE [LARGE SCALE GENOMIC DNA]</scope>
    <source>
        <strain evidence="6 7">DSM 20605</strain>
    </source>
</reference>
<sequence length="297" mass="33662">MNIKDLKYFHQLVKNKNFSQTADYFGVSQPAITLAIKRVEIQFGSKLFIRDRSHHELQVTTGGYQLDQHIEQILNELMLAQKELERADGEKILFGLPPIIGTYYFPALTPQLLHQGLMDTLETFETGSQDMLQLLQKGELDSALIGSLTSIANHQIKAILLKSAAFKIIVSSKNPLADQKQIFFKQLKDQSFITLNEGFVHANAFKLMCERNDFKPKIIYQTDDVHILKALVKENVGIAFLTDLAVPETEGLTKIDLLDAQQPSFLVSVAYRANYLLNPKQRKLMKVLLADLPTKFL</sequence>
<evidence type="ECO:0000313" key="7">
    <source>
        <dbReference type="Proteomes" id="UP000051576"/>
    </source>
</evidence>
<dbReference type="PATRIC" id="fig|1133569.4.peg.354"/>
<dbReference type="InterPro" id="IPR050950">
    <property type="entry name" value="HTH-type_LysR_regulators"/>
</dbReference>
<dbReference type="GO" id="GO:0003700">
    <property type="term" value="F:DNA-binding transcription factor activity"/>
    <property type="evidence" value="ECO:0007669"/>
    <property type="project" value="InterPro"/>
</dbReference>
<dbReference type="Pfam" id="PF03466">
    <property type="entry name" value="LysR_substrate"/>
    <property type="match status" value="1"/>
</dbReference>
<evidence type="ECO:0000256" key="1">
    <source>
        <dbReference type="ARBA" id="ARBA00009437"/>
    </source>
</evidence>
<dbReference type="Pfam" id="PF00126">
    <property type="entry name" value="HTH_1"/>
    <property type="match status" value="1"/>
</dbReference>
<dbReference type="SUPFAM" id="SSF46785">
    <property type="entry name" value="Winged helix' DNA-binding domain"/>
    <property type="match status" value="1"/>
</dbReference>
<dbReference type="GO" id="GO:0005829">
    <property type="term" value="C:cytosol"/>
    <property type="evidence" value="ECO:0007669"/>
    <property type="project" value="TreeGrafter"/>
</dbReference>